<dbReference type="Proteomes" id="UP000076643">
    <property type="component" value="Unassembled WGS sequence"/>
</dbReference>
<comment type="caution">
    <text evidence="1">The sequence shown here is derived from an EMBL/GenBank/DDBJ whole genome shotgun (WGS) entry which is preliminary data.</text>
</comment>
<dbReference type="PATRIC" id="fig|1365250.3.peg.4112"/>
<proteinExistence type="predicted"/>
<gene>
    <name evidence="1" type="ORF">N475_21460</name>
</gene>
<evidence type="ECO:0000313" key="2">
    <source>
        <dbReference type="Proteomes" id="UP000076643"/>
    </source>
</evidence>
<protein>
    <submittedName>
        <fullName evidence="1">Uncharacterized protein</fullName>
    </submittedName>
</protein>
<dbReference type="AlphaFoldDB" id="A0A166VER7"/>
<accession>A0A166VER7</accession>
<sequence>MREYYVERKPLSAEFIAFYQNSLLTTFIICNEILKFGHKKTDFRRHLTHVLLLE</sequence>
<evidence type="ECO:0000313" key="1">
    <source>
        <dbReference type="EMBL" id="KZN32606.1"/>
    </source>
</evidence>
<organism evidence="1 2">
    <name type="scientific">Pseudoalteromonas luteoviolacea DSM 6061</name>
    <dbReference type="NCBI Taxonomy" id="1365250"/>
    <lineage>
        <taxon>Bacteria</taxon>
        <taxon>Pseudomonadati</taxon>
        <taxon>Pseudomonadota</taxon>
        <taxon>Gammaproteobacteria</taxon>
        <taxon>Alteromonadales</taxon>
        <taxon>Pseudoalteromonadaceae</taxon>
        <taxon>Pseudoalteromonas</taxon>
    </lineage>
</organism>
<keyword evidence="2" id="KW-1185">Reference proteome</keyword>
<reference evidence="1 2" key="1">
    <citation type="submission" date="2013-07" db="EMBL/GenBank/DDBJ databases">
        <title>Comparative Genomic and Metabolomic Analysis of Twelve Strains of Pseudoalteromonas luteoviolacea.</title>
        <authorList>
            <person name="Vynne N.G."/>
            <person name="Mansson M."/>
            <person name="Gram L."/>
        </authorList>
    </citation>
    <scope>NUCLEOTIDE SEQUENCE [LARGE SCALE GENOMIC DNA]</scope>
    <source>
        <strain evidence="1 2">DSM 6061</strain>
    </source>
</reference>
<name>A0A166VER7_9GAMM</name>
<dbReference type="EMBL" id="AUYB01000129">
    <property type="protein sequence ID" value="KZN32606.1"/>
    <property type="molecule type" value="Genomic_DNA"/>
</dbReference>